<keyword evidence="12" id="KW-1185">Reference proteome</keyword>
<dbReference type="EMBL" id="AAGW02047075">
    <property type="status" value="NOT_ANNOTATED_CDS"/>
    <property type="molecule type" value="Genomic_DNA"/>
</dbReference>
<dbReference type="GO" id="GO:0008289">
    <property type="term" value="F:lipid binding"/>
    <property type="evidence" value="ECO:0007669"/>
    <property type="project" value="UniProtKB-KW"/>
</dbReference>
<dbReference type="PANTHER" id="PTHR11315:SF20">
    <property type="entry name" value="GAMMA-GLUTAMYL HYDROLASE"/>
    <property type="match status" value="1"/>
</dbReference>
<dbReference type="Pfam" id="PF07722">
    <property type="entry name" value="Peptidase_C26"/>
    <property type="match status" value="1"/>
</dbReference>
<dbReference type="FunFam" id="3.40.50.880:FF:000024">
    <property type="entry name" value="Folate gamma-glutamyl hydrolase"/>
    <property type="match status" value="1"/>
</dbReference>
<evidence type="ECO:0000256" key="7">
    <source>
        <dbReference type="ARBA" id="ARBA00052581"/>
    </source>
</evidence>
<evidence type="ECO:0000256" key="2">
    <source>
        <dbReference type="ARBA" id="ARBA00011083"/>
    </source>
</evidence>
<evidence type="ECO:0000256" key="3">
    <source>
        <dbReference type="ARBA" id="ARBA00022525"/>
    </source>
</evidence>
<dbReference type="GO" id="GO:0005615">
    <property type="term" value="C:extracellular space"/>
    <property type="evidence" value="ECO:0007669"/>
    <property type="project" value="Ensembl"/>
</dbReference>
<dbReference type="InterPro" id="IPR029062">
    <property type="entry name" value="Class_I_gatase-like"/>
</dbReference>
<dbReference type="PANTHER" id="PTHR11315">
    <property type="entry name" value="PROTEASE FAMILY C26 GAMMA-GLUTAMYL HYDROLASE"/>
    <property type="match status" value="1"/>
</dbReference>
<evidence type="ECO:0000256" key="1">
    <source>
        <dbReference type="ARBA" id="ARBA00004239"/>
    </source>
</evidence>
<evidence type="ECO:0000256" key="8">
    <source>
        <dbReference type="PIRSR" id="PIRSR615527-1"/>
    </source>
</evidence>
<dbReference type="CDD" id="cd01747">
    <property type="entry name" value="GATase1_Glutamyl_Hydrolase"/>
    <property type="match status" value="1"/>
</dbReference>
<dbReference type="Bgee" id="ENSOCUG00000003031">
    <property type="expression patterns" value="Expressed in adult mammalian kidney and 17 other cell types or tissues"/>
</dbReference>
<sequence>MAETWPGPAAAPQLNALPDHSPLLQPGLAELRRRAQEAGAPSEPLPLTDAFLLRFLRARDFDLELAWRLLKNYYKWRAECPEISADLHPRSILGLLKAGYHGVLRARDPTGSRVLIYRIGILMQKCHNKDMKSLGKYYIAASYVKYLESAGARVVPIRLDLKHKEYEKLFKSINGVLFPGGSVNLVRSDYAHVAKIFYKLAIQSFDDGGYFPVWGTCLGFEELSYLVSGECLLTLTDTISRKLPLNFTEGALQSRMFQNFPAELLLSLAIEPLTANFHKWSLSVKNFTSNEKLKKFFNVLTTNTDGKTEFISTLEGYKYPVYGVQWHPEKAPYEWAKLKGISHAPNAVKAAFYLAEFFVSEAQKNHHRFDSPSEEKEALIYHYRPIYTGSISSFQQCYMFD</sequence>
<dbReference type="Proteomes" id="UP000001811">
    <property type="component" value="Chromosome 3"/>
</dbReference>
<comment type="catalytic activity">
    <reaction evidence="7">
        <text>(6S)-5,6,7,8-tetrahydrofolyl-(gamma-L-Glu)(n) + (n-1) H2O = (6S)-5,6,7,8-tetrahydrofolate + (n-1) L-glutamate</text>
        <dbReference type="Rhea" id="RHEA:56784"/>
        <dbReference type="Rhea" id="RHEA-COMP:14738"/>
        <dbReference type="ChEBI" id="CHEBI:15377"/>
        <dbReference type="ChEBI" id="CHEBI:29985"/>
        <dbReference type="ChEBI" id="CHEBI:57453"/>
        <dbReference type="ChEBI" id="CHEBI:141005"/>
        <dbReference type="EC" id="3.4.19.9"/>
    </reaction>
    <physiologicalReaction direction="left-to-right" evidence="7">
        <dbReference type="Rhea" id="RHEA:56785"/>
    </physiologicalReaction>
</comment>
<dbReference type="Ensembl" id="ENSOCUT00000037728.1">
    <property type="protein sequence ID" value="ENSOCUP00000029403.1"/>
    <property type="gene ID" value="ENSOCUG00000003031.4"/>
</dbReference>
<evidence type="ECO:0000256" key="5">
    <source>
        <dbReference type="ARBA" id="ARBA00022801"/>
    </source>
</evidence>
<evidence type="ECO:0000256" key="4">
    <source>
        <dbReference type="ARBA" id="ARBA00022729"/>
    </source>
</evidence>
<feature type="active site" description="Proton donor" evidence="8">
    <location>
        <position position="327"/>
    </location>
</feature>
<dbReference type="FunCoup" id="A0A5F9C7A0">
    <property type="interactions" value="90"/>
</dbReference>
<dbReference type="InterPro" id="IPR011074">
    <property type="entry name" value="CRAL/TRIO_N_dom"/>
</dbReference>
<dbReference type="GO" id="GO:0046900">
    <property type="term" value="P:tetrahydrofolylpolyglutamate metabolic process"/>
    <property type="evidence" value="ECO:0007669"/>
    <property type="project" value="TreeGrafter"/>
</dbReference>
<organism evidence="11 12">
    <name type="scientific">Oryctolagus cuniculus</name>
    <name type="common">Rabbit</name>
    <dbReference type="NCBI Taxonomy" id="9986"/>
    <lineage>
        <taxon>Eukaryota</taxon>
        <taxon>Metazoa</taxon>
        <taxon>Chordata</taxon>
        <taxon>Craniata</taxon>
        <taxon>Vertebrata</taxon>
        <taxon>Euteleostomi</taxon>
        <taxon>Mammalia</taxon>
        <taxon>Eutheria</taxon>
        <taxon>Euarchontoglires</taxon>
        <taxon>Glires</taxon>
        <taxon>Lagomorpha</taxon>
        <taxon>Leporidae</taxon>
        <taxon>Oryctolagus</taxon>
    </lineage>
</organism>
<dbReference type="EC" id="3.4.19.9" evidence="9"/>
<comment type="similarity">
    <text evidence="2">Belongs to the peptidase C26 family.</text>
</comment>
<reference evidence="11" key="2">
    <citation type="submission" date="2025-08" db="UniProtKB">
        <authorList>
            <consortium name="Ensembl"/>
        </authorList>
    </citation>
    <scope>IDENTIFICATION</scope>
    <source>
        <strain evidence="11">Thorbecke</strain>
    </source>
</reference>
<feature type="domain" description="CRAL/TRIO N-terminal" evidence="10">
    <location>
        <begin position="48"/>
        <end position="73"/>
    </location>
</feature>
<dbReference type="SMR" id="A0A5F9C7A0"/>
<evidence type="ECO:0000259" key="10">
    <source>
        <dbReference type="SMART" id="SM01100"/>
    </source>
</evidence>
<evidence type="ECO:0000256" key="6">
    <source>
        <dbReference type="ARBA" id="ARBA00023121"/>
    </source>
</evidence>
<comment type="subcellular location">
    <subcellularLocation>
        <location evidence="1">Secreted</location>
        <location evidence="1">Extracellular space</location>
    </subcellularLocation>
</comment>
<dbReference type="GO" id="GO:0034722">
    <property type="term" value="F:gamma-glutamyl-peptidase activity"/>
    <property type="evidence" value="ECO:0007669"/>
    <property type="project" value="UniProtKB-UniRule"/>
</dbReference>
<dbReference type="PRINTS" id="PR00180">
    <property type="entry name" value="CRETINALDHBP"/>
</dbReference>
<dbReference type="AlphaFoldDB" id="A0A5F9C7A0"/>
<dbReference type="FunFam" id="1.10.8.20:FF:000003">
    <property type="entry name" value="Alpha-tocopherol transfer protein"/>
    <property type="match status" value="1"/>
</dbReference>
<dbReference type="SUPFAM" id="SSF46938">
    <property type="entry name" value="CRAL/TRIO N-terminal domain"/>
    <property type="match status" value="1"/>
</dbReference>
<dbReference type="InParanoid" id="A0A5F9C7A0"/>
<accession>A0A5F9C7A0</accession>
<dbReference type="InterPro" id="IPR015527">
    <property type="entry name" value="Pept_C26_g-glut_hydrolase"/>
</dbReference>
<dbReference type="GeneTree" id="ENSGT00490000043388"/>
<keyword evidence="3" id="KW-0964">Secreted</keyword>
<dbReference type="InterPro" id="IPR036273">
    <property type="entry name" value="CRAL/TRIO_N_dom_sf"/>
</dbReference>
<reference evidence="11 12" key="1">
    <citation type="journal article" date="2011" name="Nature">
        <title>A high-resolution map of human evolutionary constraint using 29 mammals.</title>
        <authorList>
            <person name="Lindblad-Toh K."/>
            <person name="Garber M."/>
            <person name="Zuk O."/>
            <person name="Lin M.F."/>
            <person name="Parker B.J."/>
            <person name="Washietl S."/>
            <person name="Kheradpour P."/>
            <person name="Ernst J."/>
            <person name="Jordan G."/>
            <person name="Mauceli E."/>
            <person name="Ward L.D."/>
            <person name="Lowe C.B."/>
            <person name="Holloway A.K."/>
            <person name="Clamp M."/>
            <person name="Gnerre S."/>
            <person name="Alfoldi J."/>
            <person name="Beal K."/>
            <person name="Chang J."/>
            <person name="Clawson H."/>
            <person name="Cuff J."/>
            <person name="Di Palma F."/>
            <person name="Fitzgerald S."/>
            <person name="Flicek P."/>
            <person name="Guttman M."/>
            <person name="Hubisz M.J."/>
            <person name="Jaffe D.B."/>
            <person name="Jungreis I."/>
            <person name="Kent W.J."/>
            <person name="Kostka D."/>
            <person name="Lara M."/>
            <person name="Martins A.L."/>
            <person name="Massingham T."/>
            <person name="Moltke I."/>
            <person name="Raney B.J."/>
            <person name="Rasmussen M.D."/>
            <person name="Robinson J."/>
            <person name="Stark A."/>
            <person name="Vilella A.J."/>
            <person name="Wen J."/>
            <person name="Xie X."/>
            <person name="Zody M.C."/>
            <person name="Baldwin J."/>
            <person name="Bloom T."/>
            <person name="Chin C.W."/>
            <person name="Heiman D."/>
            <person name="Nicol R."/>
            <person name="Nusbaum C."/>
            <person name="Young S."/>
            <person name="Wilkinson J."/>
            <person name="Worley K.C."/>
            <person name="Kovar C.L."/>
            <person name="Muzny D.M."/>
            <person name="Gibbs R.A."/>
            <person name="Cree A."/>
            <person name="Dihn H.H."/>
            <person name="Fowler G."/>
            <person name="Jhangiani S."/>
            <person name="Joshi V."/>
            <person name="Lee S."/>
            <person name="Lewis L.R."/>
            <person name="Nazareth L.V."/>
            <person name="Okwuonu G."/>
            <person name="Santibanez J."/>
            <person name="Warren W.C."/>
            <person name="Mardis E.R."/>
            <person name="Weinstock G.M."/>
            <person name="Wilson R.K."/>
            <person name="Delehaunty K."/>
            <person name="Dooling D."/>
            <person name="Fronik C."/>
            <person name="Fulton L."/>
            <person name="Fulton B."/>
            <person name="Graves T."/>
            <person name="Minx P."/>
            <person name="Sodergren E."/>
            <person name="Birney E."/>
            <person name="Margulies E.H."/>
            <person name="Herrero J."/>
            <person name="Green E.D."/>
            <person name="Haussler D."/>
            <person name="Siepel A."/>
            <person name="Goldman N."/>
            <person name="Pollard K.S."/>
            <person name="Pedersen J.S."/>
            <person name="Lander E.S."/>
            <person name="Kellis M."/>
        </authorList>
    </citation>
    <scope>NUCLEOTIDE SEQUENCE [LARGE SCALE GENOMIC DNA]</scope>
    <source>
        <strain evidence="11 12">Thorbecke inbred</strain>
    </source>
</reference>
<dbReference type="Gene3D" id="3.40.50.880">
    <property type="match status" value="1"/>
</dbReference>
<dbReference type="PROSITE" id="PS51273">
    <property type="entry name" value="GATASE_TYPE_1"/>
    <property type="match status" value="1"/>
</dbReference>
<name>A0A5F9C7A0_RABIT</name>
<dbReference type="GO" id="GO:0005773">
    <property type="term" value="C:vacuole"/>
    <property type="evidence" value="ECO:0007669"/>
    <property type="project" value="TreeGrafter"/>
</dbReference>
<reference evidence="11" key="3">
    <citation type="submission" date="2025-09" db="UniProtKB">
        <authorList>
            <consortium name="Ensembl"/>
        </authorList>
    </citation>
    <scope>IDENTIFICATION</scope>
    <source>
        <strain evidence="11">Thorbecke</strain>
    </source>
</reference>
<keyword evidence="5 9" id="KW-0378">Hydrolase</keyword>
<keyword evidence="4" id="KW-0732">Signal</keyword>
<evidence type="ECO:0000313" key="11">
    <source>
        <dbReference type="Ensembl" id="ENSOCUP00000029403.1"/>
    </source>
</evidence>
<dbReference type="STRING" id="9986.ENSOCUP00000029403"/>
<dbReference type="InterPro" id="IPR011697">
    <property type="entry name" value="Peptidase_C26"/>
</dbReference>
<keyword evidence="6" id="KW-0446">Lipid-binding</keyword>
<evidence type="ECO:0000256" key="9">
    <source>
        <dbReference type="PROSITE-ProRule" id="PRU00607"/>
    </source>
</evidence>
<protein>
    <recommendedName>
        <fullName evidence="9">folate gamma-glutamyl hydrolase</fullName>
        <ecNumber evidence="9">3.4.19.9</ecNumber>
    </recommendedName>
</protein>
<dbReference type="Pfam" id="PF03765">
    <property type="entry name" value="CRAL_TRIO_N"/>
    <property type="match status" value="1"/>
</dbReference>
<feature type="active site" description="Nucleophile" evidence="8 9">
    <location>
        <position position="217"/>
    </location>
</feature>
<proteinExistence type="inferred from homology"/>
<dbReference type="Gene3D" id="1.10.8.20">
    <property type="entry name" value="N-terminal domain of phosphatidylinositol transfer protein sec14p"/>
    <property type="match status" value="1"/>
</dbReference>
<dbReference type="SUPFAM" id="SSF52317">
    <property type="entry name" value="Class I glutamine amidotransferase-like"/>
    <property type="match status" value="1"/>
</dbReference>
<feature type="active site" evidence="9">
    <location>
        <position position="327"/>
    </location>
</feature>
<dbReference type="PROSITE" id="PS51275">
    <property type="entry name" value="PEPTIDASE_C26_GGH"/>
    <property type="match status" value="1"/>
</dbReference>
<evidence type="ECO:0000313" key="12">
    <source>
        <dbReference type="Proteomes" id="UP000001811"/>
    </source>
</evidence>
<gene>
    <name evidence="11" type="primary">GGH</name>
</gene>
<dbReference type="SMART" id="SM01100">
    <property type="entry name" value="CRAL_TRIO_N"/>
    <property type="match status" value="1"/>
</dbReference>